<feature type="region of interest" description="Disordered" evidence="1">
    <location>
        <begin position="1"/>
        <end position="20"/>
    </location>
</feature>
<comment type="caution">
    <text evidence="2">The sequence shown here is derived from an EMBL/GenBank/DDBJ whole genome shotgun (WGS) entry which is preliminary data.</text>
</comment>
<dbReference type="Proteomes" id="UP000886632">
    <property type="component" value="Unassembled WGS sequence"/>
</dbReference>
<evidence type="ECO:0000256" key="1">
    <source>
        <dbReference type="SAM" id="MobiDB-lite"/>
    </source>
</evidence>
<reference evidence="2" key="1">
    <citation type="submission" date="2020-10" db="EMBL/GenBank/DDBJ databases">
        <title>Connecting structure to function with the recovery of over 1000 high-quality activated sludge metagenome-assembled genomes encoding full-length rRNA genes using long-read sequencing.</title>
        <authorList>
            <person name="Singleton C.M."/>
            <person name="Petriglieri F."/>
            <person name="Kristensen J.M."/>
            <person name="Kirkegaard R.H."/>
            <person name="Michaelsen T.Y."/>
            <person name="Andersen M.H."/>
            <person name="Karst S.M."/>
            <person name="Dueholm M.S."/>
            <person name="Nielsen P.H."/>
            <person name="Albertsen M."/>
        </authorList>
    </citation>
    <scope>NUCLEOTIDE SEQUENCE</scope>
    <source>
        <strain evidence="2">Ribe_18-Q3-R11-54_MAXAC.001</strain>
    </source>
</reference>
<protein>
    <submittedName>
        <fullName evidence="2">Uncharacterized protein</fullName>
    </submittedName>
</protein>
<accession>A0A9D7TAG3</accession>
<evidence type="ECO:0000313" key="2">
    <source>
        <dbReference type="EMBL" id="MBL0004713.1"/>
    </source>
</evidence>
<sequence length="103" mass="10826">MSQRRSLPVLRGPSAPGPLAGIRRRASAWAARSTAPGGSHWATSTVRPSSSTATNTIRHSNACSTCPPRGFPDDTSTTIVMLERPVRTSCADTSTQVSTCTGR</sequence>
<gene>
    <name evidence="2" type="ORF">IPP00_12240</name>
</gene>
<proteinExistence type="predicted"/>
<organism evidence="2 3">
    <name type="scientific">Candidatus Phosphoribacter hodrii</name>
    <dbReference type="NCBI Taxonomy" id="2953743"/>
    <lineage>
        <taxon>Bacteria</taxon>
        <taxon>Bacillati</taxon>
        <taxon>Actinomycetota</taxon>
        <taxon>Actinomycetes</taxon>
        <taxon>Micrococcales</taxon>
        <taxon>Dermatophilaceae</taxon>
        <taxon>Candidatus Phosphoribacter</taxon>
    </lineage>
</organism>
<dbReference type="AlphaFoldDB" id="A0A9D7TAG3"/>
<name>A0A9D7TAG3_9MICO</name>
<feature type="compositionally biased region" description="Polar residues" evidence="1">
    <location>
        <begin position="41"/>
        <end position="56"/>
    </location>
</feature>
<dbReference type="EMBL" id="JADKGK010000021">
    <property type="protein sequence ID" value="MBL0004713.1"/>
    <property type="molecule type" value="Genomic_DNA"/>
</dbReference>
<evidence type="ECO:0000313" key="3">
    <source>
        <dbReference type="Proteomes" id="UP000886632"/>
    </source>
</evidence>
<feature type="region of interest" description="Disordered" evidence="1">
    <location>
        <begin position="34"/>
        <end position="56"/>
    </location>
</feature>